<comment type="caution">
    <text evidence="5">The sequence shown here is derived from an EMBL/GenBank/DDBJ whole genome shotgun (WGS) entry which is preliminary data.</text>
</comment>
<keyword evidence="1" id="KW-0328">Glycosyltransferase</keyword>
<feature type="region of interest" description="Disordered" evidence="3">
    <location>
        <begin position="1"/>
        <end position="33"/>
    </location>
</feature>
<evidence type="ECO:0000256" key="1">
    <source>
        <dbReference type="ARBA" id="ARBA00022676"/>
    </source>
</evidence>
<dbReference type="EMBL" id="JACHLY010000001">
    <property type="protein sequence ID" value="MBB5998594.1"/>
    <property type="molecule type" value="Genomic_DNA"/>
</dbReference>
<dbReference type="RefSeq" id="WP_312862495.1">
    <property type="nucleotide sequence ID" value="NZ_BAABKT010000033.1"/>
</dbReference>
<name>A0A841E7Y8_9ACTN</name>
<protein>
    <submittedName>
        <fullName evidence="5">Glycosyltransferase involved in cell wall biosynthesis</fullName>
    </submittedName>
</protein>
<gene>
    <name evidence="5" type="ORF">HNR25_002345</name>
</gene>
<dbReference type="Pfam" id="PF13439">
    <property type="entry name" value="Glyco_transf_4"/>
    <property type="match status" value="1"/>
</dbReference>
<accession>A0A841E7Y8</accession>
<organism evidence="5 6">
    <name type="scientific">Streptomonospora salina</name>
    <dbReference type="NCBI Taxonomy" id="104205"/>
    <lineage>
        <taxon>Bacteria</taxon>
        <taxon>Bacillati</taxon>
        <taxon>Actinomycetota</taxon>
        <taxon>Actinomycetes</taxon>
        <taxon>Streptosporangiales</taxon>
        <taxon>Nocardiopsidaceae</taxon>
        <taxon>Streptomonospora</taxon>
    </lineage>
</organism>
<dbReference type="SUPFAM" id="SSF53756">
    <property type="entry name" value="UDP-Glycosyltransferase/glycogen phosphorylase"/>
    <property type="match status" value="1"/>
</dbReference>
<dbReference type="PANTHER" id="PTHR12526">
    <property type="entry name" value="GLYCOSYLTRANSFERASE"/>
    <property type="match status" value="1"/>
</dbReference>
<evidence type="ECO:0000256" key="3">
    <source>
        <dbReference type="SAM" id="MobiDB-lite"/>
    </source>
</evidence>
<reference evidence="5 6" key="1">
    <citation type="submission" date="2020-08" db="EMBL/GenBank/DDBJ databases">
        <title>Sequencing the genomes of 1000 actinobacteria strains.</title>
        <authorList>
            <person name="Klenk H.-P."/>
        </authorList>
    </citation>
    <scope>NUCLEOTIDE SEQUENCE [LARGE SCALE GENOMIC DNA]</scope>
    <source>
        <strain evidence="5 6">DSM 44593</strain>
    </source>
</reference>
<sequence>MTAASPARGQTGHPATVHAVLPGGVDDATRPSGGDVYDRRMCRGLAAAGRPVAEIAVPGAWPRPAPAARARLARSLAALPDGALVLGDGLVCCAVPGIIAAHARRLRLAVLVHLPLAAETGLSDQEAADLDSRERAAVRAAGAVVATSPWAARWLADRHGLEDGRTHTVEPGADPAPLATGTDGATRLLCVASLTPRKGHDVLAEALASLTDLEWTCTCAGPADRAPGHAADVRRRLVRNGIADRVHLAGPLAGAELEAAYAAADLAVLPSRWETYGMAVTEALARGVPVLTTDAGALPSTLAPPPGGEAPGMTVPAGDPAALASALRDWFGAEQLRDRLRRAARRSRRRLRPWPEAAARMESVLGALEREPR</sequence>
<evidence type="ECO:0000313" key="5">
    <source>
        <dbReference type="EMBL" id="MBB5998594.1"/>
    </source>
</evidence>
<dbReference type="InterPro" id="IPR028098">
    <property type="entry name" value="Glyco_trans_4-like_N"/>
</dbReference>
<evidence type="ECO:0000256" key="2">
    <source>
        <dbReference type="ARBA" id="ARBA00022679"/>
    </source>
</evidence>
<dbReference type="Pfam" id="PF13692">
    <property type="entry name" value="Glyco_trans_1_4"/>
    <property type="match status" value="1"/>
</dbReference>
<dbReference type="AlphaFoldDB" id="A0A841E7Y8"/>
<dbReference type="Gene3D" id="3.40.50.2000">
    <property type="entry name" value="Glycogen Phosphorylase B"/>
    <property type="match status" value="2"/>
</dbReference>
<dbReference type="GO" id="GO:0016757">
    <property type="term" value="F:glycosyltransferase activity"/>
    <property type="evidence" value="ECO:0007669"/>
    <property type="project" value="TreeGrafter"/>
</dbReference>
<evidence type="ECO:0000259" key="4">
    <source>
        <dbReference type="Pfam" id="PF13439"/>
    </source>
</evidence>
<dbReference type="PANTHER" id="PTHR12526:SF635">
    <property type="entry name" value="GLYCOSYL TRANSFERASE GROUP 1"/>
    <property type="match status" value="1"/>
</dbReference>
<proteinExistence type="predicted"/>
<dbReference type="Proteomes" id="UP000578077">
    <property type="component" value="Unassembled WGS sequence"/>
</dbReference>
<feature type="domain" description="Glycosyltransferase subfamily 4-like N-terminal" evidence="4">
    <location>
        <begin position="54"/>
        <end position="175"/>
    </location>
</feature>
<dbReference type="CDD" id="cd03801">
    <property type="entry name" value="GT4_PimA-like"/>
    <property type="match status" value="1"/>
</dbReference>
<keyword evidence="6" id="KW-1185">Reference proteome</keyword>
<keyword evidence="2 5" id="KW-0808">Transferase</keyword>
<evidence type="ECO:0000313" key="6">
    <source>
        <dbReference type="Proteomes" id="UP000578077"/>
    </source>
</evidence>